<accession>A0A5B9MAD0</accession>
<dbReference type="AlphaFoldDB" id="A0A5B9MAD0"/>
<evidence type="ECO:0000313" key="2">
    <source>
        <dbReference type="EMBL" id="QEF98241.1"/>
    </source>
</evidence>
<feature type="domain" description="Transglutaminase-like" evidence="1">
    <location>
        <begin position="161"/>
        <end position="221"/>
    </location>
</feature>
<dbReference type="RefSeq" id="WP_147867795.1">
    <property type="nucleotide sequence ID" value="NZ_CP036264.1"/>
</dbReference>
<dbReference type="KEGG" id="smam:Mal15_22900"/>
<dbReference type="SMART" id="SM00460">
    <property type="entry name" value="TGc"/>
    <property type="match status" value="1"/>
</dbReference>
<dbReference type="Pfam" id="PF21295">
    <property type="entry name" value="Bact_transglu_N_2"/>
    <property type="match status" value="1"/>
</dbReference>
<dbReference type="PANTHER" id="PTHR33490:SF12">
    <property type="entry name" value="BLL5557 PROTEIN"/>
    <property type="match status" value="1"/>
</dbReference>
<sequence length="261" mass="28578">MPTIKVESQLQYDVRQPTNMLFKIAAAQTDRQQVRNTQLTIDPEITIETLEVGLEGNTMQRVSVQPCQLTLHYEAEVDAVAQPTDPGNIPQTNVGNLPTEVLPYLNPSRYCESDLLGRFAFEEFGQMQPGLLRVQAICDWVNEHLDYTPGSTGVTTTAADVVLQRTGVCRDYAHLAIALCRGIGVPARYVSGYAAELQPPDFHGFMEAYLGDQWYFFDPTKLASVGGLVRIATGRDAADVAFATITGDAGLTSKMVSAVFL</sequence>
<dbReference type="SUPFAM" id="SSF54001">
    <property type="entry name" value="Cysteine proteinases"/>
    <property type="match status" value="1"/>
</dbReference>
<dbReference type="Pfam" id="PF01841">
    <property type="entry name" value="Transglut_core"/>
    <property type="match status" value="1"/>
</dbReference>
<dbReference type="PANTHER" id="PTHR33490">
    <property type="entry name" value="BLR5614 PROTEIN-RELATED"/>
    <property type="match status" value="1"/>
</dbReference>
<dbReference type="EMBL" id="CP036264">
    <property type="protein sequence ID" value="QEF98241.1"/>
    <property type="molecule type" value="Genomic_DNA"/>
</dbReference>
<organism evidence="2 3">
    <name type="scientific">Stieleria maiorica</name>
    <dbReference type="NCBI Taxonomy" id="2795974"/>
    <lineage>
        <taxon>Bacteria</taxon>
        <taxon>Pseudomonadati</taxon>
        <taxon>Planctomycetota</taxon>
        <taxon>Planctomycetia</taxon>
        <taxon>Pirellulales</taxon>
        <taxon>Pirellulaceae</taxon>
        <taxon>Stieleria</taxon>
    </lineage>
</organism>
<dbReference type="InterPro" id="IPR038765">
    <property type="entry name" value="Papain-like_cys_pep_sf"/>
</dbReference>
<evidence type="ECO:0000313" key="3">
    <source>
        <dbReference type="Proteomes" id="UP000321353"/>
    </source>
</evidence>
<dbReference type="Gene3D" id="2.60.40.2250">
    <property type="match status" value="1"/>
</dbReference>
<reference evidence="2 3" key="1">
    <citation type="submission" date="2019-02" db="EMBL/GenBank/DDBJ databases">
        <title>Planctomycetal bacteria perform biofilm scaping via a novel small molecule.</title>
        <authorList>
            <person name="Jeske O."/>
            <person name="Boedeker C."/>
            <person name="Wiegand S."/>
            <person name="Breitling P."/>
            <person name="Kallscheuer N."/>
            <person name="Jogler M."/>
            <person name="Rohde M."/>
            <person name="Petersen J."/>
            <person name="Medema M.H."/>
            <person name="Surup F."/>
            <person name="Jogler C."/>
        </authorList>
    </citation>
    <scope>NUCLEOTIDE SEQUENCE [LARGE SCALE GENOMIC DNA]</scope>
    <source>
        <strain evidence="2 3">Mal15</strain>
    </source>
</reference>
<evidence type="ECO:0000259" key="1">
    <source>
        <dbReference type="SMART" id="SM00460"/>
    </source>
</evidence>
<keyword evidence="3" id="KW-1185">Reference proteome</keyword>
<gene>
    <name evidence="2" type="ORF">Mal15_22900</name>
</gene>
<dbReference type="InterPro" id="IPR002931">
    <property type="entry name" value="Transglutaminase-like"/>
</dbReference>
<proteinExistence type="predicted"/>
<name>A0A5B9MAD0_9BACT</name>
<protein>
    <submittedName>
        <fullName evidence="2">Transglutaminase-like superfamily protein</fullName>
    </submittedName>
</protein>
<dbReference type="InterPro" id="IPR048930">
    <property type="entry name" value="Bact_transglu_N_2"/>
</dbReference>
<dbReference type="Gene3D" id="3.10.620.30">
    <property type="match status" value="1"/>
</dbReference>
<dbReference type="Proteomes" id="UP000321353">
    <property type="component" value="Chromosome"/>
</dbReference>